<evidence type="ECO:0000256" key="1">
    <source>
        <dbReference type="ARBA" id="ARBA00012493"/>
    </source>
</evidence>
<protein>
    <recommendedName>
        <fullName evidence="1">RNA-directed DNA polymerase</fullName>
        <ecNumber evidence="1">2.7.7.49</ecNumber>
    </recommendedName>
</protein>
<dbReference type="Pfam" id="PF00078">
    <property type="entry name" value="RVT_1"/>
    <property type="match status" value="1"/>
</dbReference>
<reference evidence="4" key="1">
    <citation type="submission" date="2017-01" db="EMBL/GenBank/DDBJ databases">
        <title>Comparative genomics of anhydrobiosis in the tardigrade Hypsibius dujardini.</title>
        <authorList>
            <person name="Yoshida Y."/>
            <person name="Koutsovoulos G."/>
            <person name="Laetsch D."/>
            <person name="Stevens L."/>
            <person name="Kumar S."/>
            <person name="Horikawa D."/>
            <person name="Ishino K."/>
            <person name="Komine S."/>
            <person name="Tomita M."/>
            <person name="Blaxter M."/>
            <person name="Arakawa K."/>
        </authorList>
    </citation>
    <scope>NUCLEOTIDE SEQUENCE [LARGE SCALE GENOMIC DNA]</scope>
    <source>
        <strain evidence="4">Z151</strain>
    </source>
</reference>
<dbReference type="InterPro" id="IPR043502">
    <property type="entry name" value="DNA/RNA_pol_sf"/>
</dbReference>
<dbReference type="CDD" id="cd01647">
    <property type="entry name" value="RT_LTR"/>
    <property type="match status" value="1"/>
</dbReference>
<dbReference type="AlphaFoldDB" id="A0A1W0X951"/>
<name>A0A1W0X951_HYPEX</name>
<dbReference type="GO" id="GO:0003964">
    <property type="term" value="F:RNA-directed DNA polymerase activity"/>
    <property type="evidence" value="ECO:0007669"/>
    <property type="project" value="UniProtKB-EC"/>
</dbReference>
<comment type="caution">
    <text evidence="3">The sequence shown here is derived from an EMBL/GenBank/DDBJ whole genome shotgun (WGS) entry which is preliminary data.</text>
</comment>
<sequence length="229" mass="26505">MPNCQKLLDSLHGAQWFTCLDLAKGYLQIPIAEEDREKTAFVLPSRRGIQLMFTRMIFGLTSAPATFCRLMHDLFKNVHLNFCFVYIDDLNVHSRTWEEHLKHLEIVLARLENVGLKLRPSKTAWGMTSAKFLGHLVSRAGLFPDPERVRAIEQSPTPTDLSDVRKFLGKVSYYRRFNLGFLVLAKGLTILTEMDRPFVWEFEQAETFRNLKKAMVSHPILQHFNPNLD</sequence>
<evidence type="ECO:0000259" key="2">
    <source>
        <dbReference type="PROSITE" id="PS50878"/>
    </source>
</evidence>
<gene>
    <name evidence="3" type="ORF">BV898_02019</name>
</gene>
<organism evidence="3 4">
    <name type="scientific">Hypsibius exemplaris</name>
    <name type="common">Freshwater tardigrade</name>
    <dbReference type="NCBI Taxonomy" id="2072580"/>
    <lineage>
        <taxon>Eukaryota</taxon>
        <taxon>Metazoa</taxon>
        <taxon>Ecdysozoa</taxon>
        <taxon>Tardigrada</taxon>
        <taxon>Eutardigrada</taxon>
        <taxon>Parachela</taxon>
        <taxon>Hypsibioidea</taxon>
        <taxon>Hypsibiidae</taxon>
        <taxon>Hypsibius</taxon>
    </lineage>
</organism>
<dbReference type="EC" id="2.7.7.49" evidence="1"/>
<dbReference type="OrthoDB" id="116078at2759"/>
<accession>A0A1W0X951</accession>
<keyword evidence="4" id="KW-1185">Reference proteome</keyword>
<dbReference type="SUPFAM" id="SSF56672">
    <property type="entry name" value="DNA/RNA polymerases"/>
    <property type="match status" value="1"/>
</dbReference>
<dbReference type="InterPro" id="IPR000477">
    <property type="entry name" value="RT_dom"/>
</dbReference>
<dbReference type="PANTHER" id="PTHR33064">
    <property type="entry name" value="POL PROTEIN"/>
    <property type="match status" value="1"/>
</dbReference>
<dbReference type="InterPro" id="IPR043128">
    <property type="entry name" value="Rev_trsase/Diguanyl_cyclase"/>
</dbReference>
<dbReference type="PROSITE" id="PS50878">
    <property type="entry name" value="RT_POL"/>
    <property type="match status" value="1"/>
</dbReference>
<evidence type="ECO:0000313" key="3">
    <source>
        <dbReference type="EMBL" id="OQV24065.1"/>
    </source>
</evidence>
<dbReference type="Proteomes" id="UP000192578">
    <property type="component" value="Unassembled WGS sequence"/>
</dbReference>
<proteinExistence type="predicted"/>
<dbReference type="EMBL" id="MTYJ01000008">
    <property type="protein sequence ID" value="OQV24065.1"/>
    <property type="molecule type" value="Genomic_DNA"/>
</dbReference>
<evidence type="ECO:0000313" key="4">
    <source>
        <dbReference type="Proteomes" id="UP000192578"/>
    </source>
</evidence>
<dbReference type="InterPro" id="IPR051320">
    <property type="entry name" value="Viral_Replic_Matur_Polypro"/>
</dbReference>
<feature type="domain" description="Reverse transcriptase" evidence="2">
    <location>
        <begin position="1"/>
        <end position="137"/>
    </location>
</feature>
<dbReference type="FunFam" id="3.30.70.270:FF:000020">
    <property type="entry name" value="Transposon Tf2-6 polyprotein-like Protein"/>
    <property type="match status" value="1"/>
</dbReference>
<dbReference type="PANTHER" id="PTHR33064:SF37">
    <property type="entry name" value="RIBONUCLEASE H"/>
    <property type="match status" value="1"/>
</dbReference>
<dbReference type="Gene3D" id="3.30.70.270">
    <property type="match status" value="2"/>
</dbReference>